<name>A0ABP0DMJ3_9PEZI</name>
<feature type="domain" description="AB hydrolase-1" evidence="3">
    <location>
        <begin position="52"/>
        <end position="286"/>
    </location>
</feature>
<keyword evidence="2" id="KW-0378">Hydrolase</keyword>
<dbReference type="Proteomes" id="UP001642502">
    <property type="component" value="Unassembled WGS sequence"/>
</dbReference>
<evidence type="ECO:0000259" key="3">
    <source>
        <dbReference type="Pfam" id="PF00561"/>
    </source>
</evidence>
<keyword evidence="5" id="KW-1185">Reference proteome</keyword>
<evidence type="ECO:0000313" key="4">
    <source>
        <dbReference type="EMBL" id="CAK7269509.1"/>
    </source>
</evidence>
<dbReference type="PANTHER" id="PTHR46118:SF4">
    <property type="entry name" value="PROTEIN ABHD11"/>
    <property type="match status" value="1"/>
</dbReference>
<proteinExistence type="inferred from homology"/>
<comment type="caution">
    <text evidence="4">The sequence shown here is derived from an EMBL/GenBank/DDBJ whole genome shotgun (WGS) entry which is preliminary data.</text>
</comment>
<dbReference type="EMBL" id="CAWUON010000048">
    <property type="protein sequence ID" value="CAK7269509.1"/>
    <property type="molecule type" value="Genomic_DNA"/>
</dbReference>
<comment type="similarity">
    <text evidence="1">Belongs to the AB hydrolase superfamily.</text>
</comment>
<dbReference type="Gene3D" id="3.40.50.1820">
    <property type="entry name" value="alpha/beta hydrolase"/>
    <property type="match status" value="1"/>
</dbReference>
<evidence type="ECO:0000256" key="2">
    <source>
        <dbReference type="ARBA" id="ARBA00022801"/>
    </source>
</evidence>
<evidence type="ECO:0000313" key="5">
    <source>
        <dbReference type="Proteomes" id="UP001642502"/>
    </source>
</evidence>
<gene>
    <name evidence="4" type="ORF">SEPCBS119000_003607</name>
</gene>
<sequence length="301" mass="33682">MATRVSIQRCRFALRSKFSAQFSSKSGGDALVELAYDLHSPAEPVADDKTRPVLFLHGLFGSKKNNRTMSKMLAQDLGRSDLRNHGDSPHSPQHDYVVMANDVAGFIEQHSLSDPTIIGHSMGAKTAMVMALKTPHLIRDIVAVDNAPIDAALLSNFGKYVRGMKEIENAHVNRQSDADKILQPYEKSLTIRHFLMGNMHRVRTAHGEHVLQFRIPLDTLGKALDKLGDFPYKDPDAVRFEKPALFVRGTKSRYVPDEALPIIGRFFPKFEVVDIEAGHWLISENPEAFREAAVRFLSPVE</sequence>
<dbReference type="PANTHER" id="PTHR46118">
    <property type="entry name" value="PROTEIN ABHD11"/>
    <property type="match status" value="1"/>
</dbReference>
<evidence type="ECO:0000256" key="1">
    <source>
        <dbReference type="ARBA" id="ARBA00008645"/>
    </source>
</evidence>
<reference evidence="4 5" key="1">
    <citation type="submission" date="2024-01" db="EMBL/GenBank/DDBJ databases">
        <authorList>
            <person name="Allen C."/>
            <person name="Tagirdzhanova G."/>
        </authorList>
    </citation>
    <scope>NUCLEOTIDE SEQUENCE [LARGE SCALE GENOMIC DNA]</scope>
    <source>
        <strain evidence="4 5">CBS 119000</strain>
    </source>
</reference>
<dbReference type="Pfam" id="PF00561">
    <property type="entry name" value="Abhydrolase_1"/>
    <property type="match status" value="1"/>
</dbReference>
<accession>A0ABP0DMJ3</accession>
<organism evidence="4 5">
    <name type="scientific">Sporothrix epigloea</name>
    <dbReference type="NCBI Taxonomy" id="1892477"/>
    <lineage>
        <taxon>Eukaryota</taxon>
        <taxon>Fungi</taxon>
        <taxon>Dikarya</taxon>
        <taxon>Ascomycota</taxon>
        <taxon>Pezizomycotina</taxon>
        <taxon>Sordariomycetes</taxon>
        <taxon>Sordariomycetidae</taxon>
        <taxon>Ophiostomatales</taxon>
        <taxon>Ophiostomataceae</taxon>
        <taxon>Sporothrix</taxon>
    </lineage>
</organism>
<dbReference type="InterPro" id="IPR000073">
    <property type="entry name" value="AB_hydrolase_1"/>
</dbReference>
<protein>
    <recommendedName>
        <fullName evidence="3">AB hydrolase-1 domain-containing protein</fullName>
    </recommendedName>
</protein>
<dbReference type="InterPro" id="IPR029058">
    <property type="entry name" value="AB_hydrolase_fold"/>
</dbReference>
<dbReference type="SUPFAM" id="SSF53474">
    <property type="entry name" value="alpha/beta-Hydrolases"/>
    <property type="match status" value="1"/>
</dbReference>